<sequence length="954" mass="102788">MSMRVDCLDAHGLCIFLEEATKETATSGRLPYELGTGLHGAEEEKRGVAVVELHKKEGCGLGLTVSGGEDKGSRAQVYDLRPGSIAHRSDALVIGDYILSVNGIRTSGLRHEEIINLLKNAGEKVCLEIEYEIPEIIPSSANVQTRQWDVTLDKEGPGYGFTLRGGMKVESMKAHPLTVVAVRPGSPADRDGHIKVGDRVIQVNGYKVTHLTLAEMWGLLQHCGSQTIFTVAYDVAIMDAVENASGPLLVEIDKTPGSALGIELSQSTYQSKPCVCVESVRAMSVADRSGALHVGDHILAIDGASVEHMSVAEATQLLKTGADNSITLEILPVTHLQHCVSREALSRTSLVPSLSSVTLPSMSPSVSLHNGITTLPTYSSQGPSVSAIAHFATLGSRSSRSCMLSKATWPCMDRKVNSCMSVVSTATSVRTANNQVCHVETMELMLFGDAKGLGVTLEGGIFSTAVLSHPPIISVIEPRSAAEKCGVIQEGDRVLAINGMETVERTFEEVSQYLRESKPRCILEIEFDVAESVTPTCGTYTVKLAKRSGGTGITVGGRRRPNDPLVITDVRQGSVAYRSGSIQPGDKLLAINDVRLDTCTVEDATHLLELPDDIVKLKLERDNPEEGSEDCVTYTVQLQRHGGPLGITISGTEDPLDHIVISELTSGGLAQKLVQSMPGCRWCVGSSHHQALVVAAPRSNRLSVAGSDKRLSHNSMALEGSGEGMADVRISDDEWDDGDDTDDNAECAASHPSEASSFDADEWARTLGDLDATSGSEMLRQISASLRQRSTFSLDRRSNTSDSKQRSDRQGQSTSQASRSSKSQDGLHRYNEKSKSLPGKSRTIDQQLQTIFTPTPIQLQRVTIEKSSAAQDFGFSLSDGMYEKGVYVSAVRIGSPAHSAGLRSFDRILQVNGTKTRDFDCCMTVPLIAEAGNNLRMVICRNPLLRPGPRHNRF</sequence>
<evidence type="ECO:0000256" key="2">
    <source>
        <dbReference type="ARBA" id="ARBA00022490"/>
    </source>
</evidence>
<name>A0A2T7NSY5_POMCA</name>
<evidence type="ECO:0000259" key="5">
    <source>
        <dbReference type="PROSITE" id="PS50106"/>
    </source>
</evidence>
<dbReference type="SMART" id="SM00228">
    <property type="entry name" value="PDZ"/>
    <property type="match status" value="6"/>
</dbReference>
<feature type="domain" description="PDZ" evidence="5">
    <location>
        <begin position="861"/>
        <end position="943"/>
    </location>
</feature>
<dbReference type="Pfam" id="PF00595">
    <property type="entry name" value="PDZ"/>
    <property type="match status" value="5"/>
</dbReference>
<dbReference type="InterPro" id="IPR041489">
    <property type="entry name" value="PDZ_6"/>
</dbReference>
<dbReference type="InterPro" id="IPR001478">
    <property type="entry name" value="PDZ"/>
</dbReference>
<feature type="domain" description="PDZ" evidence="5">
    <location>
        <begin position="50"/>
        <end position="133"/>
    </location>
</feature>
<dbReference type="STRING" id="400727.A0A2T7NSY5"/>
<evidence type="ECO:0000313" key="6">
    <source>
        <dbReference type="EMBL" id="PVD24291.1"/>
    </source>
</evidence>
<evidence type="ECO:0000256" key="1">
    <source>
        <dbReference type="ARBA" id="ARBA00004496"/>
    </source>
</evidence>
<dbReference type="GO" id="GO:0005737">
    <property type="term" value="C:cytoplasm"/>
    <property type="evidence" value="ECO:0007669"/>
    <property type="project" value="UniProtKB-SubCell"/>
</dbReference>
<feature type="domain" description="PDZ" evidence="5">
    <location>
        <begin position="541"/>
        <end position="623"/>
    </location>
</feature>
<dbReference type="CDD" id="cd06681">
    <property type="entry name" value="PDZ2_GRIP1-2-like"/>
    <property type="match status" value="1"/>
</dbReference>
<proteinExistence type="predicted"/>
<reference evidence="6 7" key="1">
    <citation type="submission" date="2018-04" db="EMBL/GenBank/DDBJ databases">
        <title>The genome of golden apple snail Pomacea canaliculata provides insight into stress tolerance and invasive adaptation.</title>
        <authorList>
            <person name="Liu C."/>
            <person name="Liu B."/>
            <person name="Ren Y."/>
            <person name="Zhang Y."/>
            <person name="Wang H."/>
            <person name="Li S."/>
            <person name="Jiang F."/>
            <person name="Yin L."/>
            <person name="Zhang G."/>
            <person name="Qian W."/>
            <person name="Fan W."/>
        </authorList>
    </citation>
    <scope>NUCLEOTIDE SEQUENCE [LARGE SCALE GENOMIC DNA]</scope>
    <source>
        <strain evidence="6">SZHN2017</strain>
        <tissue evidence="6">Muscle</tissue>
    </source>
</reference>
<dbReference type="PROSITE" id="PS50106">
    <property type="entry name" value="PDZ"/>
    <property type="match status" value="6"/>
</dbReference>
<feature type="region of interest" description="Disordered" evidence="4">
    <location>
        <begin position="713"/>
        <end position="761"/>
    </location>
</feature>
<evidence type="ECO:0000313" key="7">
    <source>
        <dbReference type="Proteomes" id="UP000245119"/>
    </source>
</evidence>
<organism evidence="6 7">
    <name type="scientific">Pomacea canaliculata</name>
    <name type="common">Golden apple snail</name>
    <dbReference type="NCBI Taxonomy" id="400727"/>
    <lineage>
        <taxon>Eukaryota</taxon>
        <taxon>Metazoa</taxon>
        <taxon>Spiralia</taxon>
        <taxon>Lophotrochozoa</taxon>
        <taxon>Mollusca</taxon>
        <taxon>Gastropoda</taxon>
        <taxon>Caenogastropoda</taxon>
        <taxon>Architaenioglossa</taxon>
        <taxon>Ampullarioidea</taxon>
        <taxon>Ampullariidae</taxon>
        <taxon>Pomacea</taxon>
    </lineage>
</organism>
<keyword evidence="3" id="KW-0677">Repeat</keyword>
<dbReference type="EMBL" id="PZQS01000009">
    <property type="protein sequence ID" value="PVD24291.1"/>
    <property type="molecule type" value="Genomic_DNA"/>
</dbReference>
<dbReference type="PANTHER" id="PTHR46227">
    <property type="entry name" value="GLUTAMATE RECEPTOR-INTERACTING PROTEIN GRIP"/>
    <property type="match status" value="1"/>
</dbReference>
<feature type="domain" description="PDZ" evidence="5">
    <location>
        <begin position="249"/>
        <end position="319"/>
    </location>
</feature>
<dbReference type="SUPFAM" id="SSF50156">
    <property type="entry name" value="PDZ domain-like"/>
    <property type="match status" value="6"/>
</dbReference>
<dbReference type="CDD" id="cd06684">
    <property type="entry name" value="PDZ3_GRIP1-2-like"/>
    <property type="match status" value="1"/>
</dbReference>
<feature type="domain" description="PDZ" evidence="5">
    <location>
        <begin position="443"/>
        <end position="529"/>
    </location>
</feature>
<feature type="compositionally biased region" description="Basic and acidic residues" evidence="4">
    <location>
        <begin position="825"/>
        <end position="835"/>
    </location>
</feature>
<dbReference type="CDD" id="cd06685">
    <property type="entry name" value="PDZ7_GRIP1-2-like"/>
    <property type="match status" value="1"/>
</dbReference>
<dbReference type="FunFam" id="2.30.42.10:FF:000021">
    <property type="entry name" value="Glutamate receptor interacting protein 1"/>
    <property type="match status" value="1"/>
</dbReference>
<protein>
    <recommendedName>
        <fullName evidence="5">PDZ domain-containing protein</fullName>
    </recommendedName>
</protein>
<comment type="caution">
    <text evidence="6">The sequence shown here is derived from an EMBL/GenBank/DDBJ whole genome shotgun (WGS) entry which is preliminary data.</text>
</comment>
<accession>A0A2T7NSY5</accession>
<keyword evidence="2" id="KW-0963">Cytoplasm</keyword>
<dbReference type="InterPro" id="IPR036034">
    <property type="entry name" value="PDZ_sf"/>
</dbReference>
<keyword evidence="7" id="KW-1185">Reference proteome</keyword>
<dbReference type="FunFam" id="2.30.42.10:FF:000035">
    <property type="entry name" value="Glutamate receptor interacting protein 1"/>
    <property type="match status" value="1"/>
</dbReference>
<dbReference type="Pfam" id="PF17820">
    <property type="entry name" value="PDZ_6"/>
    <property type="match status" value="1"/>
</dbReference>
<dbReference type="AlphaFoldDB" id="A0A2T7NSY5"/>
<gene>
    <name evidence="6" type="ORF">C0Q70_14762</name>
</gene>
<feature type="domain" description="PDZ" evidence="5">
    <location>
        <begin position="149"/>
        <end position="235"/>
    </location>
</feature>
<evidence type="ECO:0000256" key="3">
    <source>
        <dbReference type="ARBA" id="ARBA00022737"/>
    </source>
</evidence>
<feature type="compositionally biased region" description="Acidic residues" evidence="4">
    <location>
        <begin position="733"/>
        <end position="745"/>
    </location>
</feature>
<feature type="compositionally biased region" description="Basic and acidic residues" evidence="4">
    <location>
        <begin position="794"/>
        <end position="809"/>
    </location>
</feature>
<dbReference type="GO" id="GO:0098887">
    <property type="term" value="P:neurotransmitter receptor transport, endosome to postsynaptic membrane"/>
    <property type="evidence" value="ECO:0007669"/>
    <property type="project" value="TreeGrafter"/>
</dbReference>
<dbReference type="Proteomes" id="UP000245119">
    <property type="component" value="Linkage Group LG9"/>
</dbReference>
<dbReference type="PANTHER" id="PTHR46227:SF2">
    <property type="entry name" value="FI03335P"/>
    <property type="match status" value="1"/>
</dbReference>
<dbReference type="OrthoDB" id="75502at2759"/>
<dbReference type="Gene3D" id="2.30.42.10">
    <property type="match status" value="7"/>
</dbReference>
<evidence type="ECO:0000256" key="4">
    <source>
        <dbReference type="SAM" id="MobiDB-lite"/>
    </source>
</evidence>
<feature type="compositionally biased region" description="Low complexity" evidence="4">
    <location>
        <begin position="810"/>
        <end position="824"/>
    </location>
</feature>
<dbReference type="InterPro" id="IPR043545">
    <property type="entry name" value="GRIP1/2"/>
</dbReference>
<comment type="subcellular location">
    <subcellularLocation>
        <location evidence="1">Cytoplasm</location>
    </subcellularLocation>
</comment>
<feature type="region of interest" description="Disordered" evidence="4">
    <location>
        <begin position="789"/>
        <end position="845"/>
    </location>
</feature>